<evidence type="ECO:0000256" key="2">
    <source>
        <dbReference type="ARBA" id="ARBA00007375"/>
    </source>
</evidence>
<dbReference type="PANTHER" id="PTHR31885">
    <property type="entry name" value="GH04784P"/>
    <property type="match status" value="1"/>
</dbReference>
<name>A0ABR4J6B7_9EURO</name>
<keyword evidence="8" id="KW-1185">Reference proteome</keyword>
<reference evidence="7 8" key="1">
    <citation type="submission" date="2024-07" db="EMBL/GenBank/DDBJ databases">
        <title>Section-level genome sequencing and comparative genomics of Aspergillus sections Usti and Cavernicolus.</title>
        <authorList>
            <consortium name="Lawrence Berkeley National Laboratory"/>
            <person name="Nybo J.L."/>
            <person name="Vesth T.C."/>
            <person name="Theobald S."/>
            <person name="Frisvad J.C."/>
            <person name="Larsen T.O."/>
            <person name="Kjaerboelling I."/>
            <person name="Rothschild-Mancinelli K."/>
            <person name="Lyhne E.K."/>
            <person name="Kogle M.E."/>
            <person name="Barry K."/>
            <person name="Clum A."/>
            <person name="Na H."/>
            <person name="Ledsgaard L."/>
            <person name="Lin J."/>
            <person name="Lipzen A."/>
            <person name="Kuo A."/>
            <person name="Riley R."/>
            <person name="Mondo S."/>
            <person name="Labutti K."/>
            <person name="Haridas S."/>
            <person name="Pangalinan J."/>
            <person name="Salamov A.A."/>
            <person name="Simmons B.A."/>
            <person name="Magnuson J.K."/>
            <person name="Chen J."/>
            <person name="Drula E."/>
            <person name="Henrissat B."/>
            <person name="Wiebenga A."/>
            <person name="Lubbers R.J."/>
            <person name="Gomes A.C."/>
            <person name="Makela M.R."/>
            <person name="Stajich J."/>
            <person name="Grigoriev I.V."/>
            <person name="Mortensen U.H."/>
            <person name="De Vries R.P."/>
            <person name="Baker S.E."/>
            <person name="Andersen M.R."/>
        </authorList>
    </citation>
    <scope>NUCLEOTIDE SEQUENCE [LARGE SCALE GENOMIC DNA]</scope>
    <source>
        <strain evidence="7 8">CBS 123904</strain>
    </source>
</reference>
<dbReference type="EMBL" id="JBFXLU010000200">
    <property type="protein sequence ID" value="KAL2835568.1"/>
    <property type="molecule type" value="Genomic_DNA"/>
</dbReference>
<comment type="subcellular location">
    <subcellularLocation>
        <location evidence="1">Membrane</location>
        <topology evidence="1">Multi-pass membrane protein</topology>
    </subcellularLocation>
</comment>
<feature type="transmembrane region" description="Helical" evidence="6">
    <location>
        <begin position="39"/>
        <end position="61"/>
    </location>
</feature>
<feature type="transmembrane region" description="Helical" evidence="6">
    <location>
        <begin position="208"/>
        <end position="230"/>
    </location>
</feature>
<dbReference type="Pfam" id="PF07947">
    <property type="entry name" value="YhhN"/>
    <property type="match status" value="1"/>
</dbReference>
<keyword evidence="3 6" id="KW-0812">Transmembrane</keyword>
<dbReference type="Proteomes" id="UP001610446">
    <property type="component" value="Unassembled WGS sequence"/>
</dbReference>
<comment type="caution">
    <text evidence="7">The sequence shown here is derived from an EMBL/GenBank/DDBJ whole genome shotgun (WGS) entry which is preliminary data.</text>
</comment>
<feature type="transmembrane region" description="Helical" evidence="6">
    <location>
        <begin position="99"/>
        <end position="125"/>
    </location>
</feature>
<evidence type="ECO:0000313" key="8">
    <source>
        <dbReference type="Proteomes" id="UP001610446"/>
    </source>
</evidence>
<comment type="similarity">
    <text evidence="2">Belongs to the TMEM86 family.</text>
</comment>
<evidence type="ECO:0000256" key="1">
    <source>
        <dbReference type="ARBA" id="ARBA00004141"/>
    </source>
</evidence>
<evidence type="ECO:0000313" key="7">
    <source>
        <dbReference type="EMBL" id="KAL2835568.1"/>
    </source>
</evidence>
<sequence>MTLMTNITLLSTPGPQVLLVTLPLLVLSEHKSRSYAGIVLFKMLSSASFLIGPLTMLATSGGAGRSTYGLAITIGLLFSLVGDFLLLPSQTEFRRTNTAGGVSTSFQAGVVAFAAAHIAYIIGFLSTAQTISYATLVTTFVATLLLAKWLGVIYPPPHSALQSNILNLALPPDMKPLVLVYAVIISTMFAVATAASDSSAVSASISQRVVGAAMFVVSDVFVAANAFGSANGSSGGGGERGLVRIALGYGLYFWGQMVIAGTVEV</sequence>
<evidence type="ECO:0000256" key="5">
    <source>
        <dbReference type="ARBA" id="ARBA00023136"/>
    </source>
</evidence>
<feature type="transmembrane region" description="Helical" evidence="6">
    <location>
        <begin position="67"/>
        <end position="87"/>
    </location>
</feature>
<evidence type="ECO:0000256" key="6">
    <source>
        <dbReference type="SAM" id="Phobius"/>
    </source>
</evidence>
<protein>
    <submittedName>
        <fullName evidence="7">YhhN-like protein</fullName>
    </submittedName>
</protein>
<evidence type="ECO:0000256" key="4">
    <source>
        <dbReference type="ARBA" id="ARBA00022989"/>
    </source>
</evidence>
<gene>
    <name evidence="7" type="ORF">BJY01DRAFT_259133</name>
</gene>
<feature type="transmembrane region" description="Helical" evidence="6">
    <location>
        <begin position="6"/>
        <end position="27"/>
    </location>
</feature>
<organism evidence="7 8">
    <name type="scientific">Aspergillus pseudoustus</name>
    <dbReference type="NCBI Taxonomy" id="1810923"/>
    <lineage>
        <taxon>Eukaryota</taxon>
        <taxon>Fungi</taxon>
        <taxon>Dikarya</taxon>
        <taxon>Ascomycota</taxon>
        <taxon>Pezizomycotina</taxon>
        <taxon>Eurotiomycetes</taxon>
        <taxon>Eurotiomycetidae</taxon>
        <taxon>Eurotiales</taxon>
        <taxon>Aspergillaceae</taxon>
        <taxon>Aspergillus</taxon>
        <taxon>Aspergillus subgen. Nidulantes</taxon>
    </lineage>
</organism>
<keyword evidence="4 6" id="KW-1133">Transmembrane helix</keyword>
<proteinExistence type="inferred from homology"/>
<evidence type="ECO:0000256" key="3">
    <source>
        <dbReference type="ARBA" id="ARBA00022692"/>
    </source>
</evidence>
<dbReference type="InterPro" id="IPR012506">
    <property type="entry name" value="TMEM86B-like"/>
</dbReference>
<accession>A0ABR4J6B7</accession>
<dbReference type="PANTHER" id="PTHR31885:SF6">
    <property type="entry name" value="GH04784P"/>
    <property type="match status" value="1"/>
</dbReference>
<feature type="transmembrane region" description="Helical" evidence="6">
    <location>
        <begin position="242"/>
        <end position="263"/>
    </location>
</feature>
<feature type="transmembrane region" description="Helical" evidence="6">
    <location>
        <begin position="176"/>
        <end position="196"/>
    </location>
</feature>
<feature type="transmembrane region" description="Helical" evidence="6">
    <location>
        <begin position="131"/>
        <end position="155"/>
    </location>
</feature>
<keyword evidence="5 6" id="KW-0472">Membrane</keyword>